<gene>
    <name evidence="3" type="primary">EPM2AIP1</name>
</gene>
<dbReference type="AlphaFoldDB" id="A0A6P5JUZ3"/>
<dbReference type="PANTHER" id="PTHR45913:SF11">
    <property type="entry name" value="EPM2A-INTERACTING PROTEIN 1"/>
    <property type="match status" value="1"/>
</dbReference>
<name>A0A6P5JUZ3_PHACI</name>
<dbReference type="GeneID" id="110203095"/>
<dbReference type="InterPro" id="IPR040647">
    <property type="entry name" value="SPIN-DOC_Znf-C2H2"/>
</dbReference>
<evidence type="ECO:0000313" key="2">
    <source>
        <dbReference type="Proteomes" id="UP000515140"/>
    </source>
</evidence>
<organism evidence="2 3">
    <name type="scientific">Phascolarctos cinereus</name>
    <name type="common">Koala</name>
    <dbReference type="NCBI Taxonomy" id="38626"/>
    <lineage>
        <taxon>Eukaryota</taxon>
        <taxon>Metazoa</taxon>
        <taxon>Chordata</taxon>
        <taxon>Craniata</taxon>
        <taxon>Vertebrata</taxon>
        <taxon>Euteleostomi</taxon>
        <taxon>Mammalia</taxon>
        <taxon>Metatheria</taxon>
        <taxon>Diprotodontia</taxon>
        <taxon>Phascolarctidae</taxon>
        <taxon>Phascolarctos</taxon>
    </lineage>
</organism>
<dbReference type="KEGG" id="pcw:110203095"/>
<dbReference type="RefSeq" id="XP_020835211.1">
    <property type="nucleotide sequence ID" value="XM_020979552.1"/>
</dbReference>
<protein>
    <submittedName>
        <fullName evidence="3">EPM2A-interacting protein 1</fullName>
    </submittedName>
</protein>
<evidence type="ECO:0000313" key="3">
    <source>
        <dbReference type="RefSeq" id="XP_020835211.1"/>
    </source>
</evidence>
<dbReference type="CTD" id="9852"/>
<dbReference type="GO" id="GO:0045725">
    <property type="term" value="P:positive regulation of glycogen biosynthetic process"/>
    <property type="evidence" value="ECO:0007669"/>
    <property type="project" value="TreeGrafter"/>
</dbReference>
<dbReference type="FunCoup" id="A0A6P5JUZ3">
    <property type="interactions" value="929"/>
</dbReference>
<dbReference type="Pfam" id="PF18658">
    <property type="entry name" value="zf-C2H2_12"/>
    <property type="match status" value="1"/>
</dbReference>
<dbReference type="Proteomes" id="UP000515140">
    <property type="component" value="Unplaced"/>
</dbReference>
<dbReference type="PANTHER" id="PTHR45913">
    <property type="entry name" value="EPM2A-INTERACTING PROTEIN 1"/>
    <property type="match status" value="1"/>
</dbReference>
<feature type="domain" description="SPIN-DOC-like zinc-finger" evidence="1">
    <location>
        <begin position="25"/>
        <end position="75"/>
    </location>
</feature>
<evidence type="ECO:0000259" key="1">
    <source>
        <dbReference type="Pfam" id="PF18658"/>
    </source>
</evidence>
<dbReference type="InParanoid" id="A0A6P5JUZ3"/>
<accession>A0A6P5JUZ3</accession>
<proteinExistence type="predicted"/>
<reference evidence="3" key="1">
    <citation type="submission" date="2025-08" db="UniProtKB">
        <authorList>
            <consortium name="RefSeq"/>
        </authorList>
    </citation>
    <scope>IDENTIFICATION</scope>
    <source>
        <tissue evidence="3">Spleen</tissue>
    </source>
</reference>
<keyword evidence="2" id="KW-1185">Reference proteome</keyword>
<sequence length="631" mass="70051">MAFSKMWATPKRRKAEPEEQHVFRSEWTQRYLVVEREDGEGAECLVCRRPIVATRERDVRRHYEAEHEHYEMYPAGGERAALVDRLQRGETMAAAAAAAAAGAVLTREERAARASLGVAHLLALHGRPWGEGCLVRRCLEAVLRETLPEHCRLLDEIDLSPESMAQKTIGLARNLHGQLVMRATNFQAYSLALDDQAFVGTEGRLMVFLRGVDHDYEVDEELLTVVNLAGQPSVGHVMRHIGEAVARVGLTWDKLVGVASTGTAWIASEECGLVRLLQARAAEAREGVGGGSPLAHCAGLLHLELLGSRELDVGGVVDAVAGWLALLRTRGVRSLGLKMLMEEAEMHHGGEVSLLCLGSWLRKGKALKRVFSLRRELEAFLAETGVPPNAALRDPLQDPDWLCDMSFLVDMQAHLAELADELRMPGTFAFSVMDHVCAFGDKLQLLRAHLSSGDLTLFPASRELSRELDHQGQTVREVLASHRYQEGLARLHAKLQKQFEDLCAVKRDLDMFADPFSFPVERAPLHIQEELIRMKSSATLLSEYQGENLGAFYAGLPPGCYTELQAVTFRAASLFDSSCISDRAYAYVLRNQSRLNQLTSEDHLHALLRIATTNLEPHLDDLVRSRCRSLA</sequence>